<accession>A0A5P8W5T1</accession>
<dbReference type="AlphaFoldDB" id="A0A5P8W5T1"/>
<dbReference type="EMBL" id="CP045226">
    <property type="protein sequence ID" value="QFS48004.1"/>
    <property type="molecule type" value="Genomic_DNA"/>
</dbReference>
<evidence type="ECO:0000313" key="1">
    <source>
        <dbReference type="EMBL" id="QFS48004.1"/>
    </source>
</evidence>
<dbReference type="Proteomes" id="UP000326678">
    <property type="component" value="Chromosome Gxm1"/>
</dbReference>
<evidence type="ECO:0000313" key="2">
    <source>
        <dbReference type="Proteomes" id="UP000326678"/>
    </source>
</evidence>
<protein>
    <submittedName>
        <fullName evidence="1">Uncharacterized protein</fullName>
    </submittedName>
</protein>
<sequence length="38" mass="4748">MQQAIEGIYKVNFEQFLWRMNNANRYKNVVWFDGFMCR</sequence>
<proteinExistence type="predicted"/>
<organism evidence="1 2">
    <name type="scientific">Nostoc sphaeroides CCNUC1</name>
    <dbReference type="NCBI Taxonomy" id="2653204"/>
    <lineage>
        <taxon>Bacteria</taxon>
        <taxon>Bacillati</taxon>
        <taxon>Cyanobacteriota</taxon>
        <taxon>Cyanophyceae</taxon>
        <taxon>Nostocales</taxon>
        <taxon>Nostocaceae</taxon>
        <taxon>Nostoc</taxon>
    </lineage>
</organism>
<gene>
    <name evidence="1" type="ORF">GXM_05496</name>
</gene>
<name>A0A5P8W5T1_9NOSO</name>
<dbReference type="KEGG" id="nsh:GXM_05496"/>
<reference evidence="1 2" key="1">
    <citation type="submission" date="2019-10" db="EMBL/GenBank/DDBJ databases">
        <title>Genomic and transcriptomic insights into the perfect genentic adaptation of a filamentous nitrogen-fixing cyanobacterium to rice fields.</title>
        <authorList>
            <person name="Chen Z."/>
        </authorList>
    </citation>
    <scope>NUCLEOTIDE SEQUENCE [LARGE SCALE GENOMIC DNA]</scope>
    <source>
        <strain evidence="1">CCNUC1</strain>
    </source>
</reference>
<keyword evidence="2" id="KW-1185">Reference proteome</keyword>